<dbReference type="CDD" id="cd03022">
    <property type="entry name" value="DsbA_HCCA_Iso"/>
    <property type="match status" value="1"/>
</dbReference>
<keyword evidence="1 4" id="KW-0413">Isomerase</keyword>
<reference evidence="4 5" key="1">
    <citation type="submission" date="2016-10" db="EMBL/GenBank/DDBJ databases">
        <authorList>
            <person name="de Groot N.N."/>
        </authorList>
    </citation>
    <scope>NUCLEOTIDE SEQUENCE [LARGE SCALE GENOMIC DNA]</scope>
    <source>
        <strain evidence="4 5">ATCC 43154</strain>
    </source>
</reference>
<accession>A0A1I4LAX7</accession>
<dbReference type="InterPro" id="IPR036249">
    <property type="entry name" value="Thioredoxin-like_sf"/>
</dbReference>
<dbReference type="InterPro" id="IPR044087">
    <property type="entry name" value="NahD-like"/>
</dbReference>
<comment type="similarity">
    <text evidence="1">Belongs to the GST superfamily. NadH family.</text>
</comment>
<dbReference type="GO" id="GO:0004364">
    <property type="term" value="F:glutathione transferase activity"/>
    <property type="evidence" value="ECO:0007669"/>
    <property type="project" value="TreeGrafter"/>
</dbReference>
<dbReference type="GO" id="GO:0004602">
    <property type="term" value="F:glutathione peroxidase activity"/>
    <property type="evidence" value="ECO:0007669"/>
    <property type="project" value="TreeGrafter"/>
</dbReference>
<dbReference type="GO" id="GO:0006749">
    <property type="term" value="P:glutathione metabolic process"/>
    <property type="evidence" value="ECO:0007669"/>
    <property type="project" value="TreeGrafter"/>
</dbReference>
<dbReference type="RefSeq" id="WP_093386723.1">
    <property type="nucleotide sequence ID" value="NZ_FOTW01000009.1"/>
</dbReference>
<dbReference type="InterPro" id="IPR001853">
    <property type="entry name" value="DSBA-like_thioredoxin_dom"/>
</dbReference>
<evidence type="ECO:0000256" key="2">
    <source>
        <dbReference type="PIRSR" id="PIRSR006386-1"/>
    </source>
</evidence>
<evidence type="ECO:0000313" key="5">
    <source>
        <dbReference type="Proteomes" id="UP000199470"/>
    </source>
</evidence>
<dbReference type="STRING" id="758825.SAMN02982985_01850"/>
<evidence type="ECO:0000313" key="4">
    <source>
        <dbReference type="EMBL" id="SFL88154.1"/>
    </source>
</evidence>
<gene>
    <name evidence="4" type="ORF">SAMN02982985_01850</name>
</gene>
<dbReference type="OrthoDB" id="8560325at2"/>
<dbReference type="GO" id="GO:0018845">
    <property type="term" value="F:2-hydroxychromene-2-carboxylate isomerase activity"/>
    <property type="evidence" value="ECO:0007669"/>
    <property type="project" value="UniProtKB-UniRule"/>
</dbReference>
<comment type="catalytic activity">
    <reaction evidence="1">
        <text>2-hydroxychromene-2-carboxylate = (3E)-4-(2-hydroxyphenyl)-2-oxobut-3-enoate</text>
        <dbReference type="Rhea" id="RHEA:27401"/>
        <dbReference type="ChEBI" id="CHEBI:59350"/>
        <dbReference type="ChEBI" id="CHEBI:59353"/>
        <dbReference type="EC" id="5.99.1.4"/>
    </reaction>
</comment>
<evidence type="ECO:0000259" key="3">
    <source>
        <dbReference type="Pfam" id="PF01323"/>
    </source>
</evidence>
<dbReference type="InterPro" id="IPR051924">
    <property type="entry name" value="GST_Kappa/NadH"/>
</dbReference>
<protein>
    <recommendedName>
        <fullName evidence="1">2-hydroxychromene-2-carboxylate isomerase</fullName>
        <ecNumber evidence="1">5.99.1.4</ecNumber>
    </recommendedName>
</protein>
<dbReference type="PANTHER" id="PTHR42943:SF2">
    <property type="entry name" value="GLUTATHIONE S-TRANSFERASE KAPPA 1"/>
    <property type="match status" value="1"/>
</dbReference>
<dbReference type="InterPro" id="IPR014440">
    <property type="entry name" value="HCCAis_GSTk"/>
</dbReference>
<feature type="domain" description="DSBA-like thioredoxin" evidence="3">
    <location>
        <begin position="11"/>
        <end position="195"/>
    </location>
</feature>
<dbReference type="SUPFAM" id="SSF52833">
    <property type="entry name" value="Thioredoxin-like"/>
    <property type="match status" value="1"/>
</dbReference>
<name>A0A1I4LAX7_9BURK</name>
<organism evidence="4 5">
    <name type="scientific">Rugamonas rubra</name>
    <dbReference type="NCBI Taxonomy" id="758825"/>
    <lineage>
        <taxon>Bacteria</taxon>
        <taxon>Pseudomonadati</taxon>
        <taxon>Pseudomonadota</taxon>
        <taxon>Betaproteobacteria</taxon>
        <taxon>Burkholderiales</taxon>
        <taxon>Oxalobacteraceae</taxon>
        <taxon>Telluria group</taxon>
        <taxon>Rugamonas</taxon>
    </lineage>
</organism>
<feature type="active site" description="Nucleophile" evidence="2">
    <location>
        <position position="19"/>
    </location>
</feature>
<dbReference type="Gene3D" id="3.40.30.10">
    <property type="entry name" value="Glutaredoxin"/>
    <property type="match status" value="1"/>
</dbReference>
<keyword evidence="5" id="KW-1185">Reference proteome</keyword>
<proteinExistence type="inferred from homology"/>
<dbReference type="PIRSF" id="PIRSF006386">
    <property type="entry name" value="HCCAis_GSTk"/>
    <property type="match status" value="1"/>
</dbReference>
<sequence length="205" mass="23384">MATEQAAWPELEFWFEFGSNYSYLSVMRIAALARQARVRVLWRPFLLGPIFRDKGWSSSPFVLEPEKGRYAWIDTARRARKYGLEFRQPSVFPRTALLPMRVAMLGAGEPWMEAFCQAVMRQNFVDDVEINEAAQVLRALDGLVDDPAAVLAQAQGAANKLALREQTERAQRRGVFGAPTFFVGDEMFWGDDRLEDALVWCRKTA</sequence>
<dbReference type="Pfam" id="PF01323">
    <property type="entry name" value="DSBA"/>
    <property type="match status" value="1"/>
</dbReference>
<evidence type="ECO:0000256" key="1">
    <source>
        <dbReference type="PIRNR" id="PIRNR006386"/>
    </source>
</evidence>
<dbReference type="PANTHER" id="PTHR42943">
    <property type="entry name" value="GLUTATHIONE S-TRANSFERASE KAPPA"/>
    <property type="match status" value="1"/>
</dbReference>
<dbReference type="EC" id="5.99.1.4" evidence="1"/>
<dbReference type="Proteomes" id="UP000199470">
    <property type="component" value="Unassembled WGS sequence"/>
</dbReference>
<dbReference type="EMBL" id="FOTW01000009">
    <property type="protein sequence ID" value="SFL88154.1"/>
    <property type="molecule type" value="Genomic_DNA"/>
</dbReference>
<dbReference type="AlphaFoldDB" id="A0A1I4LAX7"/>
<dbReference type="GO" id="GO:1901170">
    <property type="term" value="P:naphthalene catabolic process"/>
    <property type="evidence" value="ECO:0007669"/>
    <property type="project" value="InterPro"/>
</dbReference>